<dbReference type="GO" id="GO:0008483">
    <property type="term" value="F:transaminase activity"/>
    <property type="evidence" value="ECO:0007669"/>
    <property type="project" value="UniProtKB-KW"/>
</dbReference>
<dbReference type="PANTHER" id="PTHR43094">
    <property type="entry name" value="AMINOTRANSFERASE"/>
    <property type="match status" value="1"/>
</dbReference>
<dbReference type="NCBIfam" id="NF005685">
    <property type="entry name" value="PRK07483.1"/>
    <property type="match status" value="1"/>
</dbReference>
<name>A0A1G6YZ65_9PROT</name>
<dbReference type="FunFam" id="3.40.640.10:FF:000014">
    <property type="entry name" value="Adenosylmethionine-8-amino-7-oxononanoate aminotransferase, probable"/>
    <property type="match status" value="1"/>
</dbReference>
<keyword evidence="5 6" id="KW-0663">Pyridoxal phosphate</keyword>
<dbReference type="GO" id="GO:0005829">
    <property type="term" value="C:cytosol"/>
    <property type="evidence" value="ECO:0007669"/>
    <property type="project" value="TreeGrafter"/>
</dbReference>
<dbReference type="Proteomes" id="UP000199412">
    <property type="component" value="Unassembled WGS sequence"/>
</dbReference>
<gene>
    <name evidence="7" type="ORF">SAMN05421720_102186</name>
</gene>
<dbReference type="PROSITE" id="PS00600">
    <property type="entry name" value="AA_TRANSFER_CLASS_3"/>
    <property type="match status" value="1"/>
</dbReference>
<keyword evidence="4" id="KW-0808">Transferase</keyword>
<proteinExistence type="inferred from homology"/>
<evidence type="ECO:0000313" key="7">
    <source>
        <dbReference type="EMBL" id="SDD95689.1"/>
    </source>
</evidence>
<dbReference type="GO" id="GO:0030170">
    <property type="term" value="F:pyridoxal phosphate binding"/>
    <property type="evidence" value="ECO:0007669"/>
    <property type="project" value="InterPro"/>
</dbReference>
<keyword evidence="8" id="KW-1185">Reference proteome</keyword>
<keyword evidence="3" id="KW-0032">Aminotransferase</keyword>
<dbReference type="Pfam" id="PF00202">
    <property type="entry name" value="Aminotran_3"/>
    <property type="match status" value="1"/>
</dbReference>
<evidence type="ECO:0000256" key="3">
    <source>
        <dbReference type="ARBA" id="ARBA00022576"/>
    </source>
</evidence>
<dbReference type="InterPro" id="IPR005814">
    <property type="entry name" value="Aminotrans_3"/>
</dbReference>
<accession>A0A1G6YZ65</accession>
<protein>
    <recommendedName>
        <fullName evidence="9">Adenosylmethionine-8-amino-7-oxononanoate aminotransferase</fullName>
    </recommendedName>
</protein>
<dbReference type="InterPro" id="IPR049704">
    <property type="entry name" value="Aminotrans_3_PPA_site"/>
</dbReference>
<dbReference type="Gene3D" id="3.90.1150.10">
    <property type="entry name" value="Aspartate Aminotransferase, domain 1"/>
    <property type="match status" value="1"/>
</dbReference>
<dbReference type="STRING" id="69960.SAMN05421720_102186"/>
<dbReference type="CDD" id="cd00610">
    <property type="entry name" value="OAT_like"/>
    <property type="match status" value="1"/>
</dbReference>
<dbReference type="RefSeq" id="WP_092782644.1">
    <property type="nucleotide sequence ID" value="NZ_FNAP01000002.1"/>
</dbReference>
<evidence type="ECO:0008006" key="9">
    <source>
        <dbReference type="Google" id="ProtNLM"/>
    </source>
</evidence>
<dbReference type="OrthoDB" id="9801834at2"/>
<evidence type="ECO:0000256" key="2">
    <source>
        <dbReference type="ARBA" id="ARBA00008954"/>
    </source>
</evidence>
<dbReference type="PANTHER" id="PTHR43094:SF1">
    <property type="entry name" value="AMINOTRANSFERASE CLASS-III"/>
    <property type="match status" value="1"/>
</dbReference>
<dbReference type="InterPro" id="IPR015424">
    <property type="entry name" value="PyrdxlP-dep_Trfase"/>
</dbReference>
<organism evidence="7 8">
    <name type="scientific">Rhodospira trueperi</name>
    <dbReference type="NCBI Taxonomy" id="69960"/>
    <lineage>
        <taxon>Bacteria</taxon>
        <taxon>Pseudomonadati</taxon>
        <taxon>Pseudomonadota</taxon>
        <taxon>Alphaproteobacteria</taxon>
        <taxon>Rhodospirillales</taxon>
        <taxon>Rhodospirillaceae</taxon>
        <taxon>Rhodospira</taxon>
    </lineage>
</organism>
<sequence length="453" mass="48150">MSHVFHRQSNAAYPVAVAGDGPWLIDDQGRRYLDACGGAAVCCLGHSDATVREAIREQAESLAYAHSAFFTTRAAENLANHLIARAEAEIPDNRLDKVYFVSGGSEAAEAALKLARQYFLEIGQPTRHRVIARRQSYHGNTLGALSVGGNQWRREPFEPMLMPATHIAPCYAYRDRAEGESEEAYGRRAADELEAAILDLGSETVAAFIAEPVVGATAGAVPAVPGYLTRIRDICDRHGVLLILDEVMCGMGRTGHLFACAEDGVSPDILLSAKGLGAGYQPIGAMLCSARIHDAIAGGSGFFQHGHTYMGHATACAAALAVQRRLHDDGLLDNVGVQGSALRAALEAAFGQHPHVGDIRGRGLLLGLELVADRATKAPFDAAVRLNARVKREAMARGLMCYPMGGTIDGRRGDHVMLAPPFIIGPEHVSEIVEKLGQALAAALESTPAAARP</sequence>
<dbReference type="InterPro" id="IPR015421">
    <property type="entry name" value="PyrdxlP-dep_Trfase_major"/>
</dbReference>
<evidence type="ECO:0000256" key="6">
    <source>
        <dbReference type="RuleBase" id="RU003560"/>
    </source>
</evidence>
<dbReference type="AlphaFoldDB" id="A0A1G6YZ65"/>
<dbReference type="EMBL" id="FNAP01000002">
    <property type="protein sequence ID" value="SDD95689.1"/>
    <property type="molecule type" value="Genomic_DNA"/>
</dbReference>
<dbReference type="SUPFAM" id="SSF53383">
    <property type="entry name" value="PLP-dependent transferases"/>
    <property type="match status" value="1"/>
</dbReference>
<comment type="cofactor">
    <cofactor evidence="1">
        <name>pyridoxal 5'-phosphate</name>
        <dbReference type="ChEBI" id="CHEBI:597326"/>
    </cofactor>
</comment>
<comment type="similarity">
    <text evidence="2 6">Belongs to the class-III pyridoxal-phosphate-dependent aminotransferase family.</text>
</comment>
<evidence type="ECO:0000313" key="8">
    <source>
        <dbReference type="Proteomes" id="UP000199412"/>
    </source>
</evidence>
<evidence type="ECO:0000256" key="1">
    <source>
        <dbReference type="ARBA" id="ARBA00001933"/>
    </source>
</evidence>
<evidence type="ECO:0000256" key="4">
    <source>
        <dbReference type="ARBA" id="ARBA00022679"/>
    </source>
</evidence>
<dbReference type="InterPro" id="IPR015422">
    <property type="entry name" value="PyrdxlP-dep_Trfase_small"/>
</dbReference>
<evidence type="ECO:0000256" key="5">
    <source>
        <dbReference type="ARBA" id="ARBA00022898"/>
    </source>
</evidence>
<dbReference type="Gene3D" id="3.40.640.10">
    <property type="entry name" value="Type I PLP-dependent aspartate aminotransferase-like (Major domain)"/>
    <property type="match status" value="1"/>
</dbReference>
<reference evidence="7 8" key="1">
    <citation type="submission" date="2016-10" db="EMBL/GenBank/DDBJ databases">
        <authorList>
            <person name="de Groot N.N."/>
        </authorList>
    </citation>
    <scope>NUCLEOTIDE SEQUENCE [LARGE SCALE GENOMIC DNA]</scope>
    <source>
        <strain evidence="7 8">ATCC 700224</strain>
    </source>
</reference>